<comment type="catalytic activity">
    <reaction evidence="7 8">
        <text>adenosine(34) in tRNA + H2O + H(+) = inosine(34) in tRNA + NH4(+)</text>
        <dbReference type="Rhea" id="RHEA:43168"/>
        <dbReference type="Rhea" id="RHEA-COMP:10373"/>
        <dbReference type="Rhea" id="RHEA-COMP:10374"/>
        <dbReference type="ChEBI" id="CHEBI:15377"/>
        <dbReference type="ChEBI" id="CHEBI:15378"/>
        <dbReference type="ChEBI" id="CHEBI:28938"/>
        <dbReference type="ChEBI" id="CHEBI:74411"/>
        <dbReference type="ChEBI" id="CHEBI:82852"/>
        <dbReference type="EC" id="3.5.4.33"/>
    </reaction>
</comment>
<dbReference type="InterPro" id="IPR058535">
    <property type="entry name" value="MafB19-deam"/>
</dbReference>
<evidence type="ECO:0000256" key="6">
    <source>
        <dbReference type="ARBA" id="ARBA00022833"/>
    </source>
</evidence>
<comment type="similarity">
    <text evidence="1">Belongs to the cytidine and deoxycytidylate deaminase family. ADAT2 subfamily.</text>
</comment>
<evidence type="ECO:0000256" key="5">
    <source>
        <dbReference type="ARBA" id="ARBA00022801"/>
    </source>
</evidence>
<comment type="caution">
    <text evidence="11">The sequence shown here is derived from an EMBL/GenBank/DDBJ whole genome shotgun (WGS) entry which is preliminary data.</text>
</comment>
<feature type="region of interest" description="Disordered" evidence="9">
    <location>
        <begin position="1"/>
        <end position="30"/>
    </location>
</feature>
<feature type="binding site" evidence="8">
    <location>
        <position position="111"/>
    </location>
    <ligand>
        <name>Zn(2+)</name>
        <dbReference type="ChEBI" id="CHEBI:29105"/>
        <note>catalytic</note>
    </ligand>
</feature>
<keyword evidence="3 8" id="KW-0819">tRNA processing</keyword>
<dbReference type="Gene3D" id="3.40.140.10">
    <property type="entry name" value="Cytidine Deaminase, domain 2"/>
    <property type="match status" value="1"/>
</dbReference>
<organism evidence="11 12">
    <name type="scientific">Hydrogenibacillus schlegelii</name>
    <name type="common">Bacillus schlegelii</name>
    <dbReference type="NCBI Taxonomy" id="1484"/>
    <lineage>
        <taxon>Bacteria</taxon>
        <taxon>Bacillati</taxon>
        <taxon>Bacillota</taxon>
        <taxon>Bacilli</taxon>
        <taxon>Bacillales</taxon>
        <taxon>Bacillales Family X. Incertae Sedis</taxon>
        <taxon>Hydrogenibacillus</taxon>
    </lineage>
</organism>
<dbReference type="NCBIfam" id="NF008113">
    <property type="entry name" value="PRK10860.1"/>
    <property type="match status" value="1"/>
</dbReference>
<dbReference type="FunFam" id="3.40.140.10:FF:000005">
    <property type="entry name" value="tRNA-specific adenosine deaminase"/>
    <property type="match status" value="1"/>
</dbReference>
<dbReference type="PROSITE" id="PS00903">
    <property type="entry name" value="CYT_DCMP_DEAMINASES_1"/>
    <property type="match status" value="1"/>
</dbReference>
<dbReference type="InterPro" id="IPR002125">
    <property type="entry name" value="CMP_dCMP_dom"/>
</dbReference>
<proteinExistence type="inferred from homology"/>
<evidence type="ECO:0000313" key="11">
    <source>
        <dbReference type="EMBL" id="PTQ53080.1"/>
    </source>
</evidence>
<evidence type="ECO:0000313" key="12">
    <source>
        <dbReference type="Proteomes" id="UP000244180"/>
    </source>
</evidence>
<keyword evidence="5 8" id="KW-0378">Hydrolase</keyword>
<evidence type="ECO:0000256" key="1">
    <source>
        <dbReference type="ARBA" id="ARBA00010669"/>
    </source>
</evidence>
<comment type="cofactor">
    <cofactor evidence="8">
        <name>Zn(2+)</name>
        <dbReference type="ChEBI" id="CHEBI:29105"/>
    </cofactor>
    <text evidence="8">Binds 1 zinc ion per subunit.</text>
</comment>
<dbReference type="InterPro" id="IPR028883">
    <property type="entry name" value="tRNA_aden_deaminase"/>
</dbReference>
<feature type="active site" description="Proton donor" evidence="8">
    <location>
        <position position="83"/>
    </location>
</feature>
<name>A0A2T5GA70_HYDSH</name>
<dbReference type="SUPFAM" id="SSF53927">
    <property type="entry name" value="Cytidine deaminase-like"/>
    <property type="match status" value="1"/>
</dbReference>
<dbReference type="CDD" id="cd01285">
    <property type="entry name" value="nucleoside_deaminase"/>
    <property type="match status" value="1"/>
</dbReference>
<dbReference type="AlphaFoldDB" id="A0A2T5GA70"/>
<dbReference type="GO" id="GO:0008270">
    <property type="term" value="F:zinc ion binding"/>
    <property type="evidence" value="ECO:0007669"/>
    <property type="project" value="UniProtKB-UniRule"/>
</dbReference>
<dbReference type="PANTHER" id="PTHR11079">
    <property type="entry name" value="CYTOSINE DEAMINASE FAMILY MEMBER"/>
    <property type="match status" value="1"/>
</dbReference>
<feature type="binding site" evidence="8">
    <location>
        <position position="114"/>
    </location>
    <ligand>
        <name>Zn(2+)</name>
        <dbReference type="ChEBI" id="CHEBI:29105"/>
        <note>catalytic</note>
    </ligand>
</feature>
<keyword evidence="4 8" id="KW-0479">Metal-binding</keyword>
<dbReference type="InterPro" id="IPR016192">
    <property type="entry name" value="APOBEC/CMP_deaminase_Zn-bd"/>
</dbReference>
<evidence type="ECO:0000256" key="4">
    <source>
        <dbReference type="ARBA" id="ARBA00022723"/>
    </source>
</evidence>
<dbReference type="PANTHER" id="PTHR11079:SF202">
    <property type="entry name" value="TRNA-SPECIFIC ADENOSINE DEAMINASE"/>
    <property type="match status" value="1"/>
</dbReference>
<comment type="subunit">
    <text evidence="2 8">Homodimer.</text>
</comment>
<dbReference type="GO" id="GO:0002100">
    <property type="term" value="P:tRNA wobble adenosine to inosine editing"/>
    <property type="evidence" value="ECO:0007669"/>
    <property type="project" value="UniProtKB-UniRule"/>
</dbReference>
<evidence type="ECO:0000256" key="9">
    <source>
        <dbReference type="SAM" id="MobiDB-lite"/>
    </source>
</evidence>
<dbReference type="Pfam" id="PF14437">
    <property type="entry name" value="MafB19-deam"/>
    <property type="match status" value="1"/>
</dbReference>
<evidence type="ECO:0000259" key="10">
    <source>
        <dbReference type="PROSITE" id="PS51747"/>
    </source>
</evidence>
<gene>
    <name evidence="8" type="primary">tadA</name>
    <name evidence="11" type="ORF">HSCHL_2157</name>
</gene>
<dbReference type="EC" id="3.5.4.33" evidence="8"/>
<dbReference type="HAMAP" id="MF_00972">
    <property type="entry name" value="tRNA_aden_deaminase"/>
    <property type="match status" value="1"/>
</dbReference>
<feature type="domain" description="CMP/dCMP-type deaminase" evidence="10">
    <location>
        <begin position="30"/>
        <end position="142"/>
    </location>
</feature>
<feature type="binding site" evidence="8">
    <location>
        <position position="81"/>
    </location>
    <ligand>
        <name>Zn(2+)</name>
        <dbReference type="ChEBI" id="CHEBI:29105"/>
        <note>catalytic</note>
    </ligand>
</feature>
<dbReference type="GO" id="GO:0052717">
    <property type="term" value="F:tRNA-specific adenosine-34 deaminase activity"/>
    <property type="evidence" value="ECO:0007669"/>
    <property type="project" value="UniProtKB-UniRule"/>
</dbReference>
<sequence>MGALDRGESGKIAPVDPKEQEDIAGSEDEDEDVRWMRLALEEAKKALEKGEVPVGAVVVKDGVVVGRGHNVRETKRDPLGHAELIAIREAARTLGGWRLGGTTLYVTLEPCPMCAGAIVQSRIDRLVFGAADPKAGSAGTLLNLVRDPRFNHRAEVRGGVLEAEAAALLKAFFARLRKKRADNL</sequence>
<comment type="function">
    <text evidence="8">Catalyzes the deamination of adenosine to inosine at the wobble position 34 of tRNA(Arg2).</text>
</comment>
<dbReference type="EMBL" id="PEBV01000017">
    <property type="protein sequence ID" value="PTQ53080.1"/>
    <property type="molecule type" value="Genomic_DNA"/>
</dbReference>
<evidence type="ECO:0000256" key="2">
    <source>
        <dbReference type="ARBA" id="ARBA00011738"/>
    </source>
</evidence>
<accession>A0A2T5GA70</accession>
<dbReference type="InterPro" id="IPR016193">
    <property type="entry name" value="Cytidine_deaminase-like"/>
</dbReference>
<keyword evidence="6 8" id="KW-0862">Zinc</keyword>
<protein>
    <recommendedName>
        <fullName evidence="8">tRNA-specific adenosine deaminase</fullName>
        <ecNumber evidence="8">3.5.4.33</ecNumber>
    </recommendedName>
</protein>
<evidence type="ECO:0000256" key="7">
    <source>
        <dbReference type="ARBA" id="ARBA00048045"/>
    </source>
</evidence>
<dbReference type="PROSITE" id="PS51747">
    <property type="entry name" value="CYT_DCMP_DEAMINASES_2"/>
    <property type="match status" value="1"/>
</dbReference>
<evidence type="ECO:0000256" key="3">
    <source>
        <dbReference type="ARBA" id="ARBA00022694"/>
    </source>
</evidence>
<reference evidence="11 12" key="1">
    <citation type="submission" date="2017-08" db="EMBL/GenBank/DDBJ databases">
        <title>Burning lignite coal seam in the remote Altai Mountains harbors a hydrogen-driven thermophilic microbial community.</title>
        <authorList>
            <person name="Kadnikov V.V."/>
            <person name="Mardanov A.V."/>
            <person name="Ivasenko D."/>
            <person name="Beletsky A.V."/>
            <person name="Karnachuk O.V."/>
            <person name="Ravin N.V."/>
        </authorList>
    </citation>
    <scope>NUCLEOTIDE SEQUENCE [LARGE SCALE GENOMIC DNA]</scope>
    <source>
        <strain evidence="11">AL33</strain>
    </source>
</reference>
<dbReference type="Proteomes" id="UP000244180">
    <property type="component" value="Unassembled WGS sequence"/>
</dbReference>
<evidence type="ECO:0000256" key="8">
    <source>
        <dbReference type="HAMAP-Rule" id="MF_00972"/>
    </source>
</evidence>